<gene>
    <name evidence="3" type="ORF">LX64_04202</name>
</gene>
<sequence>MIKRSLTTVEKAALTAIVVLLMMSSKSMAQRTVATKAFSDTIMLIVKTPYQKIQLFYQDAFGDPKMLIVNPAFKATDTFYLRSPKPFIIKQADVTQIPYLLCPGDTVSFQFNQDKYPLVRHLTRYARTCELNFFRSLYQYRLPQSTPAAYTNQAEKEVALAKDNMDAYQQYLNDQLSADSSFFVQYVKARPVTPYFHSFLRWYMLSNLLEKKIRSYFSIIRQRSTYNVAALDSEIVARYQEVKAFPYMVPNTMMLPYETLMNQFLTYKRFRTENNFQHLYEVSNNITPAAAKSYVQFMLLKQYFSTLDEGNIKSKIGGIANTPSLYRSYLQDLSANGDIGKKEENMFRTTTGDVISLDSLLRRFPGKMLYVNFYTSDCSACISELITSRNNKKQVDTSKIVFLQVSMDKDKATWQQKYNENKNYFTAKNTFLLIGNVNAPLAVKNKIITTPRAILINKDGVIIDNDAPASNNSRFVAYIQKARG</sequence>
<dbReference type="InterPro" id="IPR036249">
    <property type="entry name" value="Thioredoxin-like_sf"/>
</dbReference>
<dbReference type="AlphaFoldDB" id="A0A327Q984"/>
<feature type="domain" description="Thioredoxin" evidence="2">
    <location>
        <begin position="314"/>
        <end position="484"/>
    </location>
</feature>
<evidence type="ECO:0000259" key="2">
    <source>
        <dbReference type="PROSITE" id="PS51352"/>
    </source>
</evidence>
<feature type="signal peptide" evidence="1">
    <location>
        <begin position="1"/>
        <end position="29"/>
    </location>
</feature>
<dbReference type="EMBL" id="QLLL01000008">
    <property type="protein sequence ID" value="RAJ00495.1"/>
    <property type="molecule type" value="Genomic_DNA"/>
</dbReference>
<dbReference type="InterPro" id="IPR013740">
    <property type="entry name" value="Redoxin"/>
</dbReference>
<dbReference type="RefSeq" id="WP_148707408.1">
    <property type="nucleotide sequence ID" value="NZ_QLLL01000008.1"/>
</dbReference>
<dbReference type="Gene3D" id="3.40.30.10">
    <property type="entry name" value="Glutaredoxin"/>
    <property type="match status" value="1"/>
</dbReference>
<organism evidence="3 4">
    <name type="scientific">Chitinophaga skermanii</name>
    <dbReference type="NCBI Taxonomy" id="331697"/>
    <lineage>
        <taxon>Bacteria</taxon>
        <taxon>Pseudomonadati</taxon>
        <taxon>Bacteroidota</taxon>
        <taxon>Chitinophagia</taxon>
        <taxon>Chitinophagales</taxon>
        <taxon>Chitinophagaceae</taxon>
        <taxon>Chitinophaga</taxon>
    </lineage>
</organism>
<evidence type="ECO:0000256" key="1">
    <source>
        <dbReference type="SAM" id="SignalP"/>
    </source>
</evidence>
<dbReference type="SUPFAM" id="SSF52833">
    <property type="entry name" value="Thioredoxin-like"/>
    <property type="match status" value="1"/>
</dbReference>
<feature type="chain" id="PRO_5016289373" evidence="1">
    <location>
        <begin position="30"/>
        <end position="484"/>
    </location>
</feature>
<keyword evidence="4" id="KW-1185">Reference proteome</keyword>
<accession>A0A327Q984</accession>
<dbReference type="InterPro" id="IPR013766">
    <property type="entry name" value="Thioredoxin_domain"/>
</dbReference>
<dbReference type="OrthoDB" id="6399635at2"/>
<proteinExistence type="predicted"/>
<comment type="caution">
    <text evidence="3">The sequence shown here is derived from an EMBL/GenBank/DDBJ whole genome shotgun (WGS) entry which is preliminary data.</text>
</comment>
<dbReference type="Pfam" id="PF08534">
    <property type="entry name" value="Redoxin"/>
    <property type="match status" value="1"/>
</dbReference>
<keyword evidence="1" id="KW-0732">Signal</keyword>
<protein>
    <submittedName>
        <fullName evidence="3">Redoxin</fullName>
    </submittedName>
</protein>
<evidence type="ECO:0000313" key="3">
    <source>
        <dbReference type="EMBL" id="RAJ00495.1"/>
    </source>
</evidence>
<name>A0A327Q984_9BACT</name>
<dbReference type="GO" id="GO:0016491">
    <property type="term" value="F:oxidoreductase activity"/>
    <property type="evidence" value="ECO:0007669"/>
    <property type="project" value="InterPro"/>
</dbReference>
<dbReference type="Proteomes" id="UP000249547">
    <property type="component" value="Unassembled WGS sequence"/>
</dbReference>
<evidence type="ECO:0000313" key="4">
    <source>
        <dbReference type="Proteomes" id="UP000249547"/>
    </source>
</evidence>
<reference evidence="3 4" key="1">
    <citation type="submission" date="2018-06" db="EMBL/GenBank/DDBJ databases">
        <title>Genomic Encyclopedia of Archaeal and Bacterial Type Strains, Phase II (KMG-II): from individual species to whole genera.</title>
        <authorList>
            <person name="Goeker M."/>
        </authorList>
    </citation>
    <scope>NUCLEOTIDE SEQUENCE [LARGE SCALE GENOMIC DNA]</scope>
    <source>
        <strain evidence="3 4">DSM 23857</strain>
    </source>
</reference>
<dbReference type="PROSITE" id="PS51352">
    <property type="entry name" value="THIOREDOXIN_2"/>
    <property type="match status" value="1"/>
</dbReference>